<feature type="chain" id="PRO_5043014264" description="Bifunctional inhibitor/plant lipid transfer protein/seed storage helical domain-containing protein" evidence="4">
    <location>
        <begin position="33"/>
        <end position="103"/>
    </location>
</feature>
<keyword evidence="4" id="KW-0732">Signal</keyword>
<dbReference type="PANTHER" id="PTHR35501:SF3">
    <property type="entry name" value="PROTEIN YY1"/>
    <property type="match status" value="1"/>
</dbReference>
<dbReference type="SMART" id="SM00499">
    <property type="entry name" value="AAI"/>
    <property type="match status" value="1"/>
</dbReference>
<evidence type="ECO:0000256" key="1">
    <source>
        <dbReference type="ARBA" id="ARBA00004613"/>
    </source>
</evidence>
<dbReference type="SUPFAM" id="SSF47699">
    <property type="entry name" value="Bifunctional inhibitor/lipid-transfer protein/seed storage 2S albumin"/>
    <property type="match status" value="1"/>
</dbReference>
<keyword evidence="7" id="KW-1185">Reference proteome</keyword>
<dbReference type="EMBL" id="JAYKXN010000007">
    <property type="protein sequence ID" value="KAK7270837.1"/>
    <property type="molecule type" value="Genomic_DNA"/>
</dbReference>
<reference evidence="6 7" key="1">
    <citation type="submission" date="2024-01" db="EMBL/GenBank/DDBJ databases">
        <title>The genomes of 5 underutilized Papilionoideae crops provide insights into root nodulation and disease resistance.</title>
        <authorList>
            <person name="Yuan L."/>
        </authorList>
    </citation>
    <scope>NUCLEOTIDE SEQUENCE [LARGE SCALE GENOMIC DNA]</scope>
    <source>
        <strain evidence="6">LY-2023</strain>
        <tissue evidence="6">Leaf</tissue>
    </source>
</reference>
<feature type="domain" description="Bifunctional inhibitor/plant lipid transfer protein/seed storage helical" evidence="5">
    <location>
        <begin position="37"/>
        <end position="97"/>
    </location>
</feature>
<evidence type="ECO:0000256" key="2">
    <source>
        <dbReference type="ARBA" id="ARBA00022525"/>
    </source>
</evidence>
<gene>
    <name evidence="6" type="ORF">RJT34_26296</name>
</gene>
<evidence type="ECO:0000313" key="7">
    <source>
        <dbReference type="Proteomes" id="UP001359559"/>
    </source>
</evidence>
<dbReference type="GO" id="GO:0005576">
    <property type="term" value="C:extracellular region"/>
    <property type="evidence" value="ECO:0007669"/>
    <property type="project" value="UniProtKB-SubCell"/>
</dbReference>
<dbReference type="Gene3D" id="1.10.110.10">
    <property type="entry name" value="Plant lipid-transfer and hydrophobic proteins"/>
    <property type="match status" value="1"/>
</dbReference>
<accession>A0AAN9F6H2</accession>
<organism evidence="6 7">
    <name type="scientific">Clitoria ternatea</name>
    <name type="common">Butterfly pea</name>
    <dbReference type="NCBI Taxonomy" id="43366"/>
    <lineage>
        <taxon>Eukaryota</taxon>
        <taxon>Viridiplantae</taxon>
        <taxon>Streptophyta</taxon>
        <taxon>Embryophyta</taxon>
        <taxon>Tracheophyta</taxon>
        <taxon>Spermatophyta</taxon>
        <taxon>Magnoliopsida</taxon>
        <taxon>eudicotyledons</taxon>
        <taxon>Gunneridae</taxon>
        <taxon>Pentapetalae</taxon>
        <taxon>rosids</taxon>
        <taxon>fabids</taxon>
        <taxon>Fabales</taxon>
        <taxon>Fabaceae</taxon>
        <taxon>Papilionoideae</taxon>
        <taxon>50 kb inversion clade</taxon>
        <taxon>NPAAA clade</taxon>
        <taxon>indigoferoid/millettioid clade</taxon>
        <taxon>Phaseoleae</taxon>
        <taxon>Clitoria</taxon>
    </lineage>
</organism>
<dbReference type="InterPro" id="IPR016140">
    <property type="entry name" value="Bifunc_inhib/LTP/seed_store"/>
</dbReference>
<feature type="signal peptide" evidence="4">
    <location>
        <begin position="1"/>
        <end position="32"/>
    </location>
</feature>
<comment type="subcellular location">
    <subcellularLocation>
        <location evidence="1">Secreted</location>
    </subcellularLocation>
</comment>
<evidence type="ECO:0000256" key="4">
    <source>
        <dbReference type="SAM" id="SignalP"/>
    </source>
</evidence>
<proteinExistence type="inferred from homology"/>
<evidence type="ECO:0000313" key="6">
    <source>
        <dbReference type="EMBL" id="KAK7270837.1"/>
    </source>
</evidence>
<keyword evidence="2" id="KW-0964">Secreted</keyword>
<protein>
    <recommendedName>
        <fullName evidence="5">Bifunctional inhibitor/plant lipid transfer protein/seed storage helical domain-containing protein</fullName>
    </recommendedName>
</protein>
<dbReference type="Proteomes" id="UP001359559">
    <property type="component" value="Unassembled WGS sequence"/>
</dbReference>
<evidence type="ECO:0000256" key="3">
    <source>
        <dbReference type="ARBA" id="ARBA00038300"/>
    </source>
</evidence>
<evidence type="ECO:0000259" key="5">
    <source>
        <dbReference type="SMART" id="SM00499"/>
    </source>
</evidence>
<name>A0AAN9F6H2_CLITE</name>
<dbReference type="InterPro" id="IPR036312">
    <property type="entry name" value="Bifun_inhib/LTP/seed_sf"/>
</dbReference>
<sequence length="103" mass="10802">MTLKFVLSTRSQLAVLLILVVALGTQKEMAKAQRNACTSELSNLNVCAPFVVPGAANTNPSAGCCSALQAVDPACLCNTLRIASQLPSQCQMSPFTCGQIPLF</sequence>
<dbReference type="Pfam" id="PF14368">
    <property type="entry name" value="LTP_2"/>
    <property type="match status" value="1"/>
</dbReference>
<dbReference type="AlphaFoldDB" id="A0AAN9F6H2"/>
<comment type="similarity">
    <text evidence="3">Belongs to the A9/FIL1 family.</text>
</comment>
<dbReference type="PANTHER" id="PTHR35501">
    <property type="entry name" value="PROTEIN YY1"/>
    <property type="match status" value="1"/>
</dbReference>
<comment type="caution">
    <text evidence="6">The sequence shown here is derived from an EMBL/GenBank/DDBJ whole genome shotgun (WGS) entry which is preliminary data.</text>
</comment>